<dbReference type="PRINTS" id="PR00412">
    <property type="entry name" value="EPOXHYDRLASE"/>
</dbReference>
<dbReference type="InterPro" id="IPR029058">
    <property type="entry name" value="AB_hydrolase_fold"/>
</dbReference>
<accession>A0A6P1CCN8</accession>
<dbReference type="Proteomes" id="UP000471190">
    <property type="component" value="Unassembled WGS sequence"/>
</dbReference>
<feature type="domain" description="AB hydrolase-1" evidence="2">
    <location>
        <begin position="41"/>
        <end position="142"/>
    </location>
</feature>
<dbReference type="InterPro" id="IPR000639">
    <property type="entry name" value="Epox_hydrolase-like"/>
</dbReference>
<dbReference type="InterPro" id="IPR000073">
    <property type="entry name" value="AB_hydrolase_1"/>
</dbReference>
<dbReference type="PANTHER" id="PTHR43329">
    <property type="entry name" value="EPOXIDE HYDROLASE"/>
    <property type="match status" value="1"/>
</dbReference>
<evidence type="ECO:0000313" key="4">
    <source>
        <dbReference type="Proteomes" id="UP000471190"/>
    </source>
</evidence>
<organism evidence="3 4">
    <name type="scientific">Rhizobium tropici</name>
    <dbReference type="NCBI Taxonomy" id="398"/>
    <lineage>
        <taxon>Bacteria</taxon>
        <taxon>Pseudomonadati</taxon>
        <taxon>Pseudomonadota</taxon>
        <taxon>Alphaproteobacteria</taxon>
        <taxon>Hyphomicrobiales</taxon>
        <taxon>Rhizobiaceae</taxon>
        <taxon>Rhizobium/Agrobacterium group</taxon>
        <taxon>Rhizobium</taxon>
    </lineage>
</organism>
<sequence>MGGAALASRAWALPRSPLNPRTLITPRQTTRFVECGPTEGPLMIFLHGWPSIGLMWRAQMEAFAAEGWHCVAPDLRGYGGSFAPAANDAYTIKQVALDMAELHDHLGGRPAIWVGHDWGSVVAGALVAHEPNRSRGVVLTSLAYQPGGHALHTIVPLVDRTIYPADQYPDGQWDYHRYYTTHFDVAIADLDADKRASLASIFRSGSPEGIGKVSPNAMVTRNGGRFGAARRAPPAQPDPALWPAADFEVLVSAFKTHGFRPACARYMNDDANIAYAREAPDGGRLSQPVLFINGDFDQICTINGNHQGDPMRRACPDLTVTSVAGGHWLPLERKTELVEIISTWLHNENL</sequence>
<dbReference type="GO" id="GO:0016787">
    <property type="term" value="F:hydrolase activity"/>
    <property type="evidence" value="ECO:0007669"/>
    <property type="project" value="UniProtKB-KW"/>
</dbReference>
<evidence type="ECO:0000313" key="3">
    <source>
        <dbReference type="EMBL" id="NEV13463.1"/>
    </source>
</evidence>
<dbReference type="Pfam" id="PF00561">
    <property type="entry name" value="Abhydrolase_1"/>
    <property type="match status" value="1"/>
</dbReference>
<proteinExistence type="predicted"/>
<reference evidence="3 4" key="1">
    <citation type="submission" date="2020-02" db="EMBL/GenBank/DDBJ databases">
        <title>Draft genome sequence of Rhizobium tropici.</title>
        <authorList>
            <person name="Khayi S."/>
            <person name="Jemo M."/>
        </authorList>
    </citation>
    <scope>NUCLEOTIDE SEQUENCE [LARGE SCALE GENOMIC DNA]</scope>
    <source>
        <strain evidence="3 4">A12</strain>
    </source>
</reference>
<gene>
    <name evidence="3" type="ORF">GXW80_20960</name>
</gene>
<comment type="caution">
    <text evidence="3">The sequence shown here is derived from an EMBL/GenBank/DDBJ whole genome shotgun (WGS) entry which is preliminary data.</text>
</comment>
<keyword evidence="1 3" id="KW-0378">Hydrolase</keyword>
<evidence type="ECO:0000256" key="1">
    <source>
        <dbReference type="ARBA" id="ARBA00022801"/>
    </source>
</evidence>
<dbReference type="AlphaFoldDB" id="A0A6P1CCN8"/>
<dbReference type="SUPFAM" id="SSF53474">
    <property type="entry name" value="alpha/beta-Hydrolases"/>
    <property type="match status" value="1"/>
</dbReference>
<evidence type="ECO:0000259" key="2">
    <source>
        <dbReference type="Pfam" id="PF00561"/>
    </source>
</evidence>
<protein>
    <submittedName>
        <fullName evidence="3">Alpha/beta hydrolase</fullName>
    </submittedName>
</protein>
<dbReference type="EMBL" id="JAADZA010000026">
    <property type="protein sequence ID" value="NEV13463.1"/>
    <property type="molecule type" value="Genomic_DNA"/>
</dbReference>
<name>A0A6P1CCN8_RHITR</name>
<dbReference type="Gene3D" id="3.40.50.1820">
    <property type="entry name" value="alpha/beta hydrolase"/>
    <property type="match status" value="1"/>
</dbReference>